<accession>A0A2N5N4L5</accession>
<evidence type="ECO:0000313" key="2">
    <source>
        <dbReference type="Proteomes" id="UP000234789"/>
    </source>
</evidence>
<reference evidence="1 2" key="1">
    <citation type="submission" date="2017-05" db="EMBL/GenBank/DDBJ databases">
        <title>Functional genome analysis of Paenibacillus pasadenensis strain R16: insights on endophytic life style and antifungal activity.</title>
        <authorList>
            <person name="Passera A."/>
            <person name="Marcolungo L."/>
            <person name="Casati P."/>
            <person name="Brasca M."/>
            <person name="Quaglino F."/>
            <person name="Delledonne M."/>
        </authorList>
    </citation>
    <scope>NUCLEOTIDE SEQUENCE [LARGE SCALE GENOMIC DNA]</scope>
    <source>
        <strain evidence="1 2">R16</strain>
    </source>
</reference>
<proteinExistence type="predicted"/>
<dbReference type="Proteomes" id="UP000234789">
    <property type="component" value="Unassembled WGS sequence"/>
</dbReference>
<keyword evidence="2" id="KW-1185">Reference proteome</keyword>
<evidence type="ECO:0000313" key="1">
    <source>
        <dbReference type="EMBL" id="PLT45294.1"/>
    </source>
</evidence>
<organism evidence="1 2">
    <name type="scientific">Paenibacillus pasadenensis</name>
    <dbReference type="NCBI Taxonomy" id="217090"/>
    <lineage>
        <taxon>Bacteria</taxon>
        <taxon>Bacillati</taxon>
        <taxon>Bacillota</taxon>
        <taxon>Bacilli</taxon>
        <taxon>Bacillales</taxon>
        <taxon>Paenibacillaceae</taxon>
        <taxon>Paenibacillus</taxon>
    </lineage>
</organism>
<dbReference type="EMBL" id="NFEZ01000004">
    <property type="protein sequence ID" value="PLT45294.1"/>
    <property type="molecule type" value="Genomic_DNA"/>
</dbReference>
<protein>
    <submittedName>
        <fullName evidence="1">Uncharacterized protein</fullName>
    </submittedName>
</protein>
<sequence>MPHFPKRQKHPSSPPCLDAFSLGTAYERSVNRWLHRRWRTKRAKKAPPEGSA</sequence>
<gene>
    <name evidence="1" type="ORF">B8V81_3725</name>
</gene>
<name>A0A2N5N4L5_9BACL</name>
<comment type="caution">
    <text evidence="1">The sequence shown here is derived from an EMBL/GenBank/DDBJ whole genome shotgun (WGS) entry which is preliminary data.</text>
</comment>
<dbReference type="AlphaFoldDB" id="A0A2N5N4L5"/>